<protein>
    <submittedName>
        <fullName evidence="4">RNA-directed DNA polymerase, eukaryota, nucleotide-binding alpha-beta plait domain protein</fullName>
    </submittedName>
</protein>
<keyword evidence="4" id="KW-0548">Nucleotidyltransferase</keyword>
<dbReference type="PROSITE" id="PS50102">
    <property type="entry name" value="RRM"/>
    <property type="match status" value="1"/>
</dbReference>
<evidence type="ECO:0000256" key="1">
    <source>
        <dbReference type="PROSITE-ProRule" id="PRU00176"/>
    </source>
</evidence>
<dbReference type="SUPFAM" id="SSF54928">
    <property type="entry name" value="RNA-binding domain, RBD"/>
    <property type="match status" value="1"/>
</dbReference>
<reference evidence="4" key="2">
    <citation type="submission" date="2022-01" db="EMBL/GenBank/DDBJ databases">
        <authorList>
            <person name="Yamashiro T."/>
            <person name="Shiraishi A."/>
            <person name="Satake H."/>
            <person name="Nakayama K."/>
        </authorList>
    </citation>
    <scope>NUCLEOTIDE SEQUENCE</scope>
</reference>
<dbReference type="CDD" id="cd00590">
    <property type="entry name" value="RRM_SF"/>
    <property type="match status" value="1"/>
</dbReference>
<dbReference type="GO" id="GO:0003964">
    <property type="term" value="F:RNA-directed DNA polymerase activity"/>
    <property type="evidence" value="ECO:0007669"/>
    <property type="project" value="UniProtKB-KW"/>
</dbReference>
<dbReference type="Proteomes" id="UP001151760">
    <property type="component" value="Unassembled WGS sequence"/>
</dbReference>
<sequence>MTASSQRSFHHSNEDRTQKISHSIYVTNFPDSVTSRDLWSSCSAYGTVVDVFIPSKKSKAGKRFAFVRFIKVFNLTRLVENLCTIWIGRYHLYANQVRFERPHKPYRNPTKSGVPSKLVQPHVFQQSNVRGGSYANIVNGSSLGSQISLSPALILDDSCLAERDLSKHAMGKVKDFSSIPNLYTILKDEGFLDVNLSYLGGTWVLLEFDNVDTKENMMNHTGVKSWFHILQNASNDFVSEERIVWVYIEGVPLHAWSRETFVRIGKKWGDTLDMEDNADSSFGRVFMVRTKELFTWNPTFVTHKEKEYMSDDESYHASKNKEFNFIQMKKSLLMNLLAMTMLSLILSLVLITFIAQIVC</sequence>
<evidence type="ECO:0000256" key="2">
    <source>
        <dbReference type="SAM" id="Phobius"/>
    </source>
</evidence>
<gene>
    <name evidence="4" type="ORF">Tco_0956027</name>
</gene>
<dbReference type="Gene3D" id="3.30.70.330">
    <property type="match status" value="1"/>
</dbReference>
<evidence type="ECO:0000259" key="3">
    <source>
        <dbReference type="PROSITE" id="PS50102"/>
    </source>
</evidence>
<keyword evidence="4" id="KW-0808">Transferase</keyword>
<feature type="domain" description="RRM" evidence="3">
    <location>
        <begin position="22"/>
        <end position="104"/>
    </location>
</feature>
<keyword evidence="1" id="KW-0694">RNA-binding</keyword>
<organism evidence="4 5">
    <name type="scientific">Tanacetum coccineum</name>
    <dbReference type="NCBI Taxonomy" id="301880"/>
    <lineage>
        <taxon>Eukaryota</taxon>
        <taxon>Viridiplantae</taxon>
        <taxon>Streptophyta</taxon>
        <taxon>Embryophyta</taxon>
        <taxon>Tracheophyta</taxon>
        <taxon>Spermatophyta</taxon>
        <taxon>Magnoliopsida</taxon>
        <taxon>eudicotyledons</taxon>
        <taxon>Gunneridae</taxon>
        <taxon>Pentapetalae</taxon>
        <taxon>asterids</taxon>
        <taxon>campanulids</taxon>
        <taxon>Asterales</taxon>
        <taxon>Asteraceae</taxon>
        <taxon>Asteroideae</taxon>
        <taxon>Anthemideae</taxon>
        <taxon>Anthemidinae</taxon>
        <taxon>Tanacetum</taxon>
    </lineage>
</organism>
<keyword evidence="5" id="KW-1185">Reference proteome</keyword>
<feature type="transmembrane region" description="Helical" evidence="2">
    <location>
        <begin position="336"/>
        <end position="358"/>
    </location>
</feature>
<keyword evidence="2" id="KW-1133">Transmembrane helix</keyword>
<comment type="caution">
    <text evidence="4">The sequence shown here is derived from an EMBL/GenBank/DDBJ whole genome shotgun (WGS) entry which is preliminary data.</text>
</comment>
<keyword evidence="2" id="KW-0472">Membrane</keyword>
<dbReference type="EMBL" id="BQNB010016056">
    <property type="protein sequence ID" value="GJT47312.1"/>
    <property type="molecule type" value="Genomic_DNA"/>
</dbReference>
<evidence type="ECO:0000313" key="4">
    <source>
        <dbReference type="EMBL" id="GJT47312.1"/>
    </source>
</evidence>
<dbReference type="Pfam" id="PF00076">
    <property type="entry name" value="RRM_1"/>
    <property type="match status" value="1"/>
</dbReference>
<name>A0ABQ5E8V6_9ASTR</name>
<dbReference type="InterPro" id="IPR000504">
    <property type="entry name" value="RRM_dom"/>
</dbReference>
<dbReference type="InterPro" id="IPR035979">
    <property type="entry name" value="RBD_domain_sf"/>
</dbReference>
<dbReference type="SMART" id="SM00360">
    <property type="entry name" value="RRM"/>
    <property type="match status" value="1"/>
</dbReference>
<keyword evidence="4" id="KW-0695">RNA-directed DNA polymerase</keyword>
<accession>A0ABQ5E8V6</accession>
<evidence type="ECO:0000313" key="5">
    <source>
        <dbReference type="Proteomes" id="UP001151760"/>
    </source>
</evidence>
<reference evidence="4" key="1">
    <citation type="journal article" date="2022" name="Int. J. Mol. Sci.">
        <title>Draft Genome of Tanacetum Coccineum: Genomic Comparison of Closely Related Tanacetum-Family Plants.</title>
        <authorList>
            <person name="Yamashiro T."/>
            <person name="Shiraishi A."/>
            <person name="Nakayama K."/>
            <person name="Satake H."/>
        </authorList>
    </citation>
    <scope>NUCLEOTIDE SEQUENCE</scope>
</reference>
<proteinExistence type="predicted"/>
<keyword evidence="2" id="KW-0812">Transmembrane</keyword>
<dbReference type="InterPro" id="IPR012677">
    <property type="entry name" value="Nucleotide-bd_a/b_plait_sf"/>
</dbReference>